<accession>A0A2D4ILR4</accession>
<organism evidence="1">
    <name type="scientific">Micrurus lemniscatus lemniscatus</name>
    <dbReference type="NCBI Taxonomy" id="129467"/>
    <lineage>
        <taxon>Eukaryota</taxon>
        <taxon>Metazoa</taxon>
        <taxon>Chordata</taxon>
        <taxon>Craniata</taxon>
        <taxon>Vertebrata</taxon>
        <taxon>Euteleostomi</taxon>
        <taxon>Lepidosauria</taxon>
        <taxon>Squamata</taxon>
        <taxon>Bifurcata</taxon>
        <taxon>Unidentata</taxon>
        <taxon>Episquamata</taxon>
        <taxon>Toxicofera</taxon>
        <taxon>Serpentes</taxon>
        <taxon>Colubroidea</taxon>
        <taxon>Elapidae</taxon>
        <taxon>Elapinae</taxon>
        <taxon>Micrurus</taxon>
    </lineage>
</organism>
<protein>
    <submittedName>
        <fullName evidence="1">Uncharacterized protein</fullName>
    </submittedName>
</protein>
<dbReference type="PANTHER" id="PTHR14330">
    <property type="entry name" value="A-KINASE-INTERACTING PROTEIN 1"/>
    <property type="match status" value="1"/>
</dbReference>
<dbReference type="EMBL" id="IACK01102482">
    <property type="protein sequence ID" value="LAA85148.1"/>
    <property type="molecule type" value="Transcribed_RNA"/>
</dbReference>
<proteinExistence type="predicted"/>
<evidence type="ECO:0000313" key="1">
    <source>
        <dbReference type="EMBL" id="LAA85148.1"/>
    </source>
</evidence>
<dbReference type="AlphaFoldDB" id="A0A2D4ILR4"/>
<sequence>MASQSLNVNHRMQRTATLSRQVLERAKKRKLYWCLPSHHQIRTFRGEVDVPLEIAFAAVAEHLACISAVCEDYYCSIPPFQFDENEIEHIFRYHSREASQNLLRAFEDEEKKNAPIVKKQNVPGVEKPEHHKTALTETTALIPAQPSVSEEILIDVSPGSYIINTTSYDDTIKEAHLVNVQPGESAKSGESTIFEMILYGTSKHLCQHDLQLKKIQD</sequence>
<name>A0A2D4ILR4_MICLE</name>
<reference evidence="1" key="1">
    <citation type="submission" date="2017-07" db="EMBL/GenBank/DDBJ databases">
        <authorList>
            <person name="Mikheyev A."/>
            <person name="Grau M."/>
        </authorList>
    </citation>
    <scope>NUCLEOTIDE SEQUENCE</scope>
    <source>
        <tissue evidence="1">Venom_gland</tissue>
    </source>
</reference>
<dbReference type="InterPro" id="IPR033214">
    <property type="entry name" value="AKIP1"/>
</dbReference>
<dbReference type="GO" id="GO:1901222">
    <property type="term" value="P:regulation of non-canonical NF-kappaB signal transduction"/>
    <property type="evidence" value="ECO:0007669"/>
    <property type="project" value="InterPro"/>
</dbReference>
<dbReference type="GO" id="GO:0005654">
    <property type="term" value="C:nucleoplasm"/>
    <property type="evidence" value="ECO:0007669"/>
    <property type="project" value="TreeGrafter"/>
</dbReference>
<dbReference type="PANTHER" id="PTHR14330:SF2">
    <property type="entry name" value="A-KINASE-INTERACTING PROTEIN 1"/>
    <property type="match status" value="1"/>
</dbReference>
<reference evidence="1" key="2">
    <citation type="submission" date="2017-11" db="EMBL/GenBank/DDBJ databases">
        <title>Coralsnake Venomics: Analyses of Venom Gland Transcriptomes and Proteomes of Six Brazilian Taxa.</title>
        <authorList>
            <person name="Aird S.D."/>
            <person name="Jorge da Silva N."/>
            <person name="Qiu L."/>
            <person name="Villar-Briones A."/>
            <person name="Aparecida-Saddi V."/>
            <person name="Campos-Telles M.P."/>
            <person name="Grau M."/>
            <person name="Mikheyev A.S."/>
        </authorList>
    </citation>
    <scope>NUCLEOTIDE SEQUENCE</scope>
    <source>
        <tissue evidence="1">Venom_gland</tissue>
    </source>
</reference>